<keyword evidence="2" id="KW-0732">Signal</keyword>
<reference evidence="3" key="1">
    <citation type="submission" date="2021-01" db="EMBL/GenBank/DDBJ databases">
        <authorList>
            <person name="Corre E."/>
            <person name="Pelletier E."/>
            <person name="Niang G."/>
            <person name="Scheremetjew M."/>
            <person name="Finn R."/>
            <person name="Kale V."/>
            <person name="Holt S."/>
            <person name="Cochrane G."/>
            <person name="Meng A."/>
            <person name="Brown T."/>
            <person name="Cohen L."/>
        </authorList>
    </citation>
    <scope>NUCLEOTIDE SEQUENCE</scope>
    <source>
        <strain evidence="3">CCMP1243</strain>
    </source>
</reference>
<organism evidence="3">
    <name type="scientific">Rhizochromulina marina</name>
    <dbReference type="NCBI Taxonomy" id="1034831"/>
    <lineage>
        <taxon>Eukaryota</taxon>
        <taxon>Sar</taxon>
        <taxon>Stramenopiles</taxon>
        <taxon>Ochrophyta</taxon>
        <taxon>Dictyochophyceae</taxon>
        <taxon>Rhizochromulinales</taxon>
        <taxon>Rhizochromulina</taxon>
    </lineage>
</organism>
<evidence type="ECO:0000256" key="2">
    <source>
        <dbReference type="SAM" id="SignalP"/>
    </source>
</evidence>
<proteinExistence type="predicted"/>
<sequence>VGVHRPSTSLRPPTLLPLMVQHCRRARLGVPLLLILAAAMFREGAADDYGPLQCACGGSYSPGDKVVALEDISLRDFFIRRLEENDASVDADVTGGRRLDDTIMTIYRGEEGTVLCARGSPGIGGEDDDGSGELLVFWDLFETQSYPGAGDLDSVEDCTCDGVPSPMPTAAPTSLPSPLPSPVPSSPSGEPTPFPTALPSQAPTTRATPYPSMEPTSPSTMSVPRRRLDDLASYGLFTHCSQVALFLPTPLPSPSPSLSPTSIPSGTPTPLPSPAPSVSPAPSSIPSPLPSGVPSPLPSPLPTRIPTPVPSSLPTPVPTPTPTTPAPSPEPTPKPTHSPTDVPTSYPTAFPTFTPTRTPIGTCRTNSAPTITVVGSRILDFVEDFKQETYTMEESCEE</sequence>
<feature type="non-terminal residue" evidence="3">
    <location>
        <position position="1"/>
    </location>
</feature>
<gene>
    <name evidence="3" type="ORF">RMAR1173_LOCUS7642</name>
</gene>
<name>A0A7S2RT16_9STRA</name>
<feature type="chain" id="PRO_5030917585" evidence="2">
    <location>
        <begin position="47"/>
        <end position="398"/>
    </location>
</feature>
<feature type="compositionally biased region" description="Pro residues" evidence="1">
    <location>
        <begin position="165"/>
        <end position="196"/>
    </location>
</feature>
<dbReference type="AlphaFoldDB" id="A0A7S2RT16"/>
<feature type="region of interest" description="Disordered" evidence="1">
    <location>
        <begin position="157"/>
        <end position="225"/>
    </location>
</feature>
<evidence type="ECO:0000256" key="1">
    <source>
        <dbReference type="SAM" id="MobiDB-lite"/>
    </source>
</evidence>
<dbReference type="EMBL" id="HBHJ01011743">
    <property type="protein sequence ID" value="CAD9679740.1"/>
    <property type="molecule type" value="Transcribed_RNA"/>
</dbReference>
<feature type="compositionally biased region" description="Low complexity" evidence="1">
    <location>
        <begin position="208"/>
        <end position="222"/>
    </location>
</feature>
<feature type="compositionally biased region" description="Pro residues" evidence="1">
    <location>
        <begin position="267"/>
        <end position="336"/>
    </location>
</feature>
<feature type="compositionally biased region" description="Low complexity" evidence="1">
    <location>
        <begin position="337"/>
        <end position="362"/>
    </location>
</feature>
<accession>A0A7S2RT16</accession>
<protein>
    <submittedName>
        <fullName evidence="3">Uncharacterized protein</fullName>
    </submittedName>
</protein>
<feature type="region of interest" description="Disordered" evidence="1">
    <location>
        <begin position="253"/>
        <end position="367"/>
    </location>
</feature>
<feature type="compositionally biased region" description="Polar residues" evidence="1">
    <location>
        <begin position="198"/>
        <end position="207"/>
    </location>
</feature>
<feature type="signal peptide" evidence="2">
    <location>
        <begin position="1"/>
        <end position="46"/>
    </location>
</feature>
<evidence type="ECO:0000313" key="3">
    <source>
        <dbReference type="EMBL" id="CAD9679740.1"/>
    </source>
</evidence>